<feature type="non-terminal residue" evidence="1">
    <location>
        <position position="147"/>
    </location>
</feature>
<sequence>MTIMFKEMPRYIGFPNQFWCESKFAFNSFEKMFKNKAPFFVSTFRFKDKNTPIIDNLYFDIDSYFSIRVPYRNIKRLKNYCEKKDIPTLINFSGGKGFHLYALIKPMIPTSPVSKQSIRDLMYSVQMRIAKESKIEAYDEPTFGRIR</sequence>
<evidence type="ECO:0000313" key="1">
    <source>
        <dbReference type="EMBL" id="GAG40236.1"/>
    </source>
</evidence>
<reference evidence="1" key="1">
    <citation type="journal article" date="2014" name="Front. Microbiol.">
        <title>High frequency of phylogenetically diverse reductive dehalogenase-homologous genes in deep subseafloor sedimentary metagenomes.</title>
        <authorList>
            <person name="Kawai M."/>
            <person name="Futagami T."/>
            <person name="Toyoda A."/>
            <person name="Takaki Y."/>
            <person name="Nishi S."/>
            <person name="Hori S."/>
            <person name="Arai W."/>
            <person name="Tsubouchi T."/>
            <person name="Morono Y."/>
            <person name="Uchiyama I."/>
            <person name="Ito T."/>
            <person name="Fujiyama A."/>
            <person name="Inagaki F."/>
            <person name="Takami H."/>
        </authorList>
    </citation>
    <scope>NUCLEOTIDE SEQUENCE</scope>
    <source>
        <strain evidence="1">Expedition CK06-06</strain>
    </source>
</reference>
<dbReference type="AlphaFoldDB" id="X0YUC4"/>
<gene>
    <name evidence="1" type="ORF">S01H1_62248</name>
</gene>
<name>X0YUC4_9ZZZZ</name>
<protein>
    <submittedName>
        <fullName evidence="1">Uncharacterized protein</fullName>
    </submittedName>
</protein>
<proteinExistence type="predicted"/>
<organism evidence="1">
    <name type="scientific">marine sediment metagenome</name>
    <dbReference type="NCBI Taxonomy" id="412755"/>
    <lineage>
        <taxon>unclassified sequences</taxon>
        <taxon>metagenomes</taxon>
        <taxon>ecological metagenomes</taxon>
    </lineage>
</organism>
<dbReference type="CDD" id="cd00525">
    <property type="entry name" value="AE_Prim_S_like"/>
    <property type="match status" value="1"/>
</dbReference>
<accession>X0YUC4</accession>
<comment type="caution">
    <text evidence="1">The sequence shown here is derived from an EMBL/GenBank/DDBJ whole genome shotgun (WGS) entry which is preliminary data.</text>
</comment>
<dbReference type="EMBL" id="BARS01040874">
    <property type="protein sequence ID" value="GAG40236.1"/>
    <property type="molecule type" value="Genomic_DNA"/>
</dbReference>